<evidence type="ECO:0000313" key="1">
    <source>
        <dbReference type="EMBL" id="KZS08353.1"/>
    </source>
</evidence>
<comment type="caution">
    <text evidence="1">The sequence shown here is derived from an EMBL/GenBank/DDBJ whole genome shotgun (WGS) entry which is preliminary data.</text>
</comment>
<proteinExistence type="predicted"/>
<dbReference type="EMBL" id="LRGB01002227">
    <property type="protein sequence ID" value="KZS08353.1"/>
    <property type="molecule type" value="Genomic_DNA"/>
</dbReference>
<evidence type="ECO:0000313" key="2">
    <source>
        <dbReference type="Proteomes" id="UP000076858"/>
    </source>
</evidence>
<gene>
    <name evidence="1" type="ORF">APZ42_027649</name>
</gene>
<dbReference type="Proteomes" id="UP000076858">
    <property type="component" value="Unassembled WGS sequence"/>
</dbReference>
<keyword evidence="2" id="KW-1185">Reference proteome</keyword>
<reference evidence="1 2" key="1">
    <citation type="submission" date="2016-03" db="EMBL/GenBank/DDBJ databases">
        <title>EvidentialGene: Evidence-directed Construction of Genes on Genomes.</title>
        <authorList>
            <person name="Gilbert D.G."/>
            <person name="Choi J.-H."/>
            <person name="Mockaitis K."/>
            <person name="Colbourne J."/>
            <person name="Pfrender M."/>
        </authorList>
    </citation>
    <scope>NUCLEOTIDE SEQUENCE [LARGE SCALE GENOMIC DNA]</scope>
    <source>
        <strain evidence="1 2">Xinb3</strain>
        <tissue evidence="1">Complete organism</tissue>
    </source>
</reference>
<accession>A0A164R5V3</accession>
<sequence>MGELRERKQNRERLLTCKCFVCIRLKTNEYGLPYAVRQLMDQSQYIDSGAWWHRKEGPIEISSRNKTR</sequence>
<dbReference type="AlphaFoldDB" id="A0A164R5V3"/>
<protein>
    <submittedName>
        <fullName evidence="1">Uncharacterized protein</fullName>
    </submittedName>
</protein>
<name>A0A164R5V3_9CRUS</name>
<organism evidence="1 2">
    <name type="scientific">Daphnia magna</name>
    <dbReference type="NCBI Taxonomy" id="35525"/>
    <lineage>
        <taxon>Eukaryota</taxon>
        <taxon>Metazoa</taxon>
        <taxon>Ecdysozoa</taxon>
        <taxon>Arthropoda</taxon>
        <taxon>Crustacea</taxon>
        <taxon>Branchiopoda</taxon>
        <taxon>Diplostraca</taxon>
        <taxon>Cladocera</taxon>
        <taxon>Anomopoda</taxon>
        <taxon>Daphniidae</taxon>
        <taxon>Daphnia</taxon>
    </lineage>
</organism>